<dbReference type="AlphaFoldDB" id="A0A4Q1JZE2"/>
<evidence type="ECO:0000256" key="5">
    <source>
        <dbReference type="ARBA" id="ARBA00023136"/>
    </source>
</evidence>
<reference evidence="10 11" key="1">
    <citation type="submission" date="2019-01" db="EMBL/GenBank/DDBJ databases">
        <title>Pseudoxanthomonas composti sp. nov., isolated from compost.</title>
        <authorList>
            <person name="Yang G."/>
        </authorList>
    </citation>
    <scope>NUCLEOTIDE SEQUENCE [LARGE SCALE GENOMIC DNA]</scope>
    <source>
        <strain evidence="10 11">GSS15</strain>
    </source>
</reference>
<dbReference type="GO" id="GO:0009279">
    <property type="term" value="C:cell outer membrane"/>
    <property type="evidence" value="ECO:0007669"/>
    <property type="project" value="UniProtKB-SubCell"/>
</dbReference>
<dbReference type="Gene3D" id="2.170.130.10">
    <property type="entry name" value="TonB-dependent receptor, plug domain"/>
    <property type="match status" value="1"/>
</dbReference>
<dbReference type="Proteomes" id="UP000289784">
    <property type="component" value="Unassembled WGS sequence"/>
</dbReference>
<dbReference type="Gene3D" id="2.60.40.1120">
    <property type="entry name" value="Carboxypeptidase-like, regulatory domain"/>
    <property type="match status" value="1"/>
</dbReference>
<keyword evidence="5" id="KW-0472">Membrane</keyword>
<keyword evidence="10" id="KW-0675">Receptor</keyword>
<dbReference type="Pfam" id="PF13620">
    <property type="entry name" value="CarboxypepD_reg"/>
    <property type="match status" value="1"/>
</dbReference>
<evidence type="ECO:0000256" key="4">
    <source>
        <dbReference type="ARBA" id="ARBA00022692"/>
    </source>
</evidence>
<comment type="caution">
    <text evidence="10">The sequence shown here is derived from an EMBL/GenBank/DDBJ whole genome shotgun (WGS) entry which is preliminary data.</text>
</comment>
<dbReference type="SUPFAM" id="SSF56935">
    <property type="entry name" value="Porins"/>
    <property type="match status" value="1"/>
</dbReference>
<sequence length="1067" mass="115488">MNRLIRKSALALALTFAVQGAYAQSTSGSIVGNVADTAGTTVLLENNSGFSREVPVDARGRYSATNLPLGTYKVIVKRDGQVVETRENISLTVGAATDVSFAAGTAAGAGVQTLDGVSVSASAVSPIDVTSVDTRTVITAEQLAVLPLGRTAEAIALLAPGVVNNAGGFDNGPLGGSLASFGGSAASENAYYLNGFNTTDPSRSLGGLTLPYGAIDQQEIFTGGYGAQYGRSNGGVINQIGKRGTNEWKFGAAVIWEPNGLRAKPRDIYWRPDSQTASTNNTAYNFARSANGLYQPQSEAESNQTTYSVYAGGPILQDRLFFFLAGEEVKSDGVRVLSNRDAGANLLRNGVGLNRGWTDYEYTQRRWYAKLDWYITDDHFLEFTSAGDKSETGGQIYTYDYKNRERLAYYTDEATQEAGPTLNSAKYTGYFGDAVTVTALYGKMRTPDRVTPFNYDPANGPVINPDAQNPAYTGGGTIAGRQQVRDPISASDRAYEKDNLRLNLEWRLGDHTASIGIDNQKSEGINIGTSLPGPGYSWTYGQTRDPYGLTTGGLVSQSANEAGGVGAPSPGLVDPVYGSQGYYVVRSVNTSLYSYEAKQRAYYVEDKWQVTDNLLLNLGLRKDEFTNYTPFGDPYIEVKDAWAPRLGFSWDVNGDSSLKVYGSLGRYYLGLPLSPVGLFTPAISTDTYFTYSGINSDGTPIISQQLGSAVSANSRFGRIADVRTAVVKDIEGENQDEIILGFTKELESGWVFGVRGTHRRLNAGIDDQNYDVSNTALIEAAAAQGVTIDWSKVSGAALINPGQTNTWGVIGTDGQFHEVSVSREAAGFPRFKRNYSALEFNFERPFDGTWYAKANYVWSHSYGTTEGQLRSDLWRTGGALGSYQGQAAVSTTQSWDHAALMEHVNGDQSNDHRHQLKLYGYYQFTPEWGASSNFSLISGSPRPCLGNYYGDNYTGTDPAGYGSSAITGGPYRFCYNPATGEGEASPPGSRGRLGWIAQLDLGVTYKPSFADGKLAFRFDAFNITNEQTASNIYPFSQLPDGSQNPLWNQPVAYQTPRYARLTVSYDW</sequence>
<dbReference type="InterPro" id="IPR057601">
    <property type="entry name" value="Oar-like_b-barrel"/>
</dbReference>
<evidence type="ECO:0000313" key="11">
    <source>
        <dbReference type="Proteomes" id="UP000289784"/>
    </source>
</evidence>
<protein>
    <submittedName>
        <fullName evidence="10">TonB-dependent receptor</fullName>
    </submittedName>
</protein>
<gene>
    <name evidence="10" type="ORF">EPA99_03010</name>
</gene>
<dbReference type="GO" id="GO:0030246">
    <property type="term" value="F:carbohydrate binding"/>
    <property type="evidence" value="ECO:0007669"/>
    <property type="project" value="InterPro"/>
</dbReference>
<dbReference type="InterPro" id="IPR039426">
    <property type="entry name" value="TonB-dep_rcpt-like"/>
</dbReference>
<dbReference type="EMBL" id="SAWZ01000001">
    <property type="protein sequence ID" value="RXR08793.1"/>
    <property type="molecule type" value="Genomic_DNA"/>
</dbReference>
<feature type="domain" description="TonB-dependent transporter Oar-like beta-barrel" evidence="9">
    <location>
        <begin position="639"/>
        <end position="1028"/>
    </location>
</feature>
<evidence type="ECO:0000256" key="2">
    <source>
        <dbReference type="ARBA" id="ARBA00022448"/>
    </source>
</evidence>
<dbReference type="InterPro" id="IPR036942">
    <property type="entry name" value="Beta-barrel_TonB_sf"/>
</dbReference>
<dbReference type="Pfam" id="PF07715">
    <property type="entry name" value="Plug"/>
    <property type="match status" value="1"/>
</dbReference>
<accession>A0A4Q1JZE2</accession>
<evidence type="ECO:0000256" key="1">
    <source>
        <dbReference type="ARBA" id="ARBA00004571"/>
    </source>
</evidence>
<evidence type="ECO:0000313" key="10">
    <source>
        <dbReference type="EMBL" id="RXR08793.1"/>
    </source>
</evidence>
<dbReference type="SUPFAM" id="SSF49452">
    <property type="entry name" value="Starch-binding domain-like"/>
    <property type="match status" value="1"/>
</dbReference>
<dbReference type="PANTHER" id="PTHR30069">
    <property type="entry name" value="TONB-DEPENDENT OUTER MEMBRANE RECEPTOR"/>
    <property type="match status" value="1"/>
</dbReference>
<keyword evidence="2" id="KW-0813">Transport</keyword>
<evidence type="ECO:0000259" key="8">
    <source>
        <dbReference type="Pfam" id="PF07715"/>
    </source>
</evidence>
<feature type="domain" description="TonB-dependent transporter Oar-like beta-barrel" evidence="9">
    <location>
        <begin position="362"/>
        <end position="626"/>
    </location>
</feature>
<dbReference type="OrthoDB" id="9768147at2"/>
<evidence type="ECO:0000256" key="3">
    <source>
        <dbReference type="ARBA" id="ARBA00022452"/>
    </source>
</evidence>
<organism evidence="10 11">
    <name type="scientific">Pseudoxanthomonas composti</name>
    <dbReference type="NCBI Taxonomy" id="2137479"/>
    <lineage>
        <taxon>Bacteria</taxon>
        <taxon>Pseudomonadati</taxon>
        <taxon>Pseudomonadota</taxon>
        <taxon>Gammaproteobacteria</taxon>
        <taxon>Lysobacterales</taxon>
        <taxon>Lysobacteraceae</taxon>
        <taxon>Pseudoxanthomonas</taxon>
    </lineage>
</organism>
<dbReference type="GO" id="GO:0015344">
    <property type="term" value="F:siderophore uptake transmembrane transporter activity"/>
    <property type="evidence" value="ECO:0007669"/>
    <property type="project" value="TreeGrafter"/>
</dbReference>
<dbReference type="InterPro" id="IPR012910">
    <property type="entry name" value="Plug_dom"/>
</dbReference>
<name>A0A4Q1JZE2_9GAMM</name>
<dbReference type="InterPro" id="IPR037066">
    <property type="entry name" value="Plug_dom_sf"/>
</dbReference>
<evidence type="ECO:0000256" key="6">
    <source>
        <dbReference type="ARBA" id="ARBA00023237"/>
    </source>
</evidence>
<keyword evidence="4" id="KW-0812">Transmembrane</keyword>
<feature type="chain" id="PRO_5020959679" evidence="7">
    <location>
        <begin position="24"/>
        <end position="1067"/>
    </location>
</feature>
<dbReference type="RefSeq" id="WP_129469684.1">
    <property type="nucleotide sequence ID" value="NZ_SAWZ01000001.1"/>
</dbReference>
<dbReference type="Pfam" id="PF25183">
    <property type="entry name" value="OMP_b-brl_4"/>
    <property type="match status" value="2"/>
</dbReference>
<evidence type="ECO:0000259" key="9">
    <source>
        <dbReference type="Pfam" id="PF25183"/>
    </source>
</evidence>
<proteinExistence type="predicted"/>
<evidence type="ECO:0000256" key="7">
    <source>
        <dbReference type="SAM" id="SignalP"/>
    </source>
</evidence>
<keyword evidence="3" id="KW-1134">Transmembrane beta strand</keyword>
<feature type="signal peptide" evidence="7">
    <location>
        <begin position="1"/>
        <end position="23"/>
    </location>
</feature>
<dbReference type="GO" id="GO:0044718">
    <property type="term" value="P:siderophore transmembrane transport"/>
    <property type="evidence" value="ECO:0007669"/>
    <property type="project" value="TreeGrafter"/>
</dbReference>
<comment type="subcellular location">
    <subcellularLocation>
        <location evidence="1">Cell outer membrane</location>
        <topology evidence="1">Multi-pass membrane protein</topology>
    </subcellularLocation>
</comment>
<dbReference type="InterPro" id="IPR013784">
    <property type="entry name" value="Carb-bd-like_fold"/>
</dbReference>
<dbReference type="PANTHER" id="PTHR30069:SF46">
    <property type="entry name" value="OAR PROTEIN"/>
    <property type="match status" value="1"/>
</dbReference>
<feature type="domain" description="TonB-dependent receptor plug" evidence="8">
    <location>
        <begin position="134"/>
        <end position="235"/>
    </location>
</feature>
<keyword evidence="6" id="KW-0998">Cell outer membrane</keyword>
<keyword evidence="11" id="KW-1185">Reference proteome</keyword>
<dbReference type="Gene3D" id="2.40.170.20">
    <property type="entry name" value="TonB-dependent receptor, beta-barrel domain"/>
    <property type="match status" value="1"/>
</dbReference>
<keyword evidence="7" id="KW-0732">Signal</keyword>